<dbReference type="RefSeq" id="WP_037447961.1">
    <property type="nucleotide sequence ID" value="NZ_JFHR01000007.1"/>
</dbReference>
<name>A0A081RHJ0_SPHCR</name>
<comment type="similarity">
    <text evidence="1">Belongs to the transposase 7 family.</text>
</comment>
<dbReference type="PATRIC" id="fig|46429.4.peg.860"/>
<dbReference type="GO" id="GO:0006313">
    <property type="term" value="P:DNA transposition"/>
    <property type="evidence" value="ECO:0007669"/>
    <property type="project" value="InterPro"/>
</dbReference>
<evidence type="ECO:0000256" key="4">
    <source>
        <dbReference type="ARBA" id="ARBA00023172"/>
    </source>
</evidence>
<evidence type="ECO:0000259" key="6">
    <source>
        <dbReference type="Pfam" id="PF13700"/>
    </source>
</evidence>
<evidence type="ECO:0000256" key="1">
    <source>
        <dbReference type="ARBA" id="ARBA00009402"/>
    </source>
</evidence>
<dbReference type="Pfam" id="PF13700">
    <property type="entry name" value="DUF4158"/>
    <property type="match status" value="1"/>
</dbReference>
<dbReference type="InterPro" id="IPR002513">
    <property type="entry name" value="Tn3_Tnp_DDE_dom"/>
</dbReference>
<reference evidence="7 8" key="1">
    <citation type="submission" date="2014-02" db="EMBL/GenBank/DDBJ databases">
        <title>Whole genome sequence of Sphingobium chlorophenolicum NBRC 16172.</title>
        <authorList>
            <person name="Gan H.M."/>
            <person name="Gan H.Y."/>
            <person name="Chew T.H."/>
            <person name="Savka M.A."/>
        </authorList>
    </citation>
    <scope>NUCLEOTIDE SEQUENCE [LARGE SCALE GENOMIC DNA]</scope>
    <source>
        <strain evidence="7 8">NBRC 16172</strain>
    </source>
</reference>
<dbReference type="AlphaFoldDB" id="A0A081RHJ0"/>
<keyword evidence="4" id="KW-0233">DNA recombination</keyword>
<evidence type="ECO:0000256" key="2">
    <source>
        <dbReference type="ARBA" id="ARBA00022578"/>
    </source>
</evidence>
<gene>
    <name evidence="7" type="ORF">BV95_00892</name>
</gene>
<keyword evidence="2" id="KW-0815">Transposition</keyword>
<dbReference type="eggNOG" id="COG4644">
    <property type="taxonomic scope" value="Bacteria"/>
</dbReference>
<protein>
    <submittedName>
        <fullName evidence="7">Transposase</fullName>
    </submittedName>
</protein>
<dbReference type="Proteomes" id="UP000028411">
    <property type="component" value="Unassembled WGS sequence"/>
</dbReference>
<feature type="domain" description="DUF4158" evidence="6">
    <location>
        <begin position="6"/>
        <end position="165"/>
    </location>
</feature>
<dbReference type="Pfam" id="PF01526">
    <property type="entry name" value="DDE_Tnp_Tn3"/>
    <property type="match status" value="1"/>
</dbReference>
<comment type="caution">
    <text evidence="7">The sequence shown here is derived from an EMBL/GenBank/DDBJ whole genome shotgun (WGS) entry which is preliminary data.</text>
</comment>
<dbReference type="NCBIfam" id="NF033527">
    <property type="entry name" value="transpos_Tn3"/>
    <property type="match status" value="1"/>
</dbReference>
<evidence type="ECO:0000256" key="3">
    <source>
        <dbReference type="ARBA" id="ARBA00023125"/>
    </source>
</evidence>
<feature type="domain" description="Tn3 transposase DDE" evidence="5">
    <location>
        <begin position="576"/>
        <end position="962"/>
    </location>
</feature>
<organism evidence="7 8">
    <name type="scientific">Sphingobium chlorophenolicum</name>
    <dbReference type="NCBI Taxonomy" id="46429"/>
    <lineage>
        <taxon>Bacteria</taxon>
        <taxon>Pseudomonadati</taxon>
        <taxon>Pseudomonadota</taxon>
        <taxon>Alphaproteobacteria</taxon>
        <taxon>Sphingomonadales</taxon>
        <taxon>Sphingomonadaceae</taxon>
        <taxon>Sphingobium</taxon>
    </lineage>
</organism>
<accession>A0A081RHJ0</accession>
<proteinExistence type="inferred from homology"/>
<keyword evidence="3" id="KW-0238">DNA-binding</keyword>
<evidence type="ECO:0000313" key="8">
    <source>
        <dbReference type="Proteomes" id="UP000028411"/>
    </source>
</evidence>
<evidence type="ECO:0000259" key="5">
    <source>
        <dbReference type="Pfam" id="PF01526"/>
    </source>
</evidence>
<dbReference type="EMBL" id="JFHR01000007">
    <property type="protein sequence ID" value="KEQ54663.1"/>
    <property type="molecule type" value="Genomic_DNA"/>
</dbReference>
<dbReference type="InterPro" id="IPR047653">
    <property type="entry name" value="Tn3-like_transpos"/>
</dbReference>
<dbReference type="OrthoDB" id="7281829at2"/>
<dbReference type="GO" id="GO:0003677">
    <property type="term" value="F:DNA binding"/>
    <property type="evidence" value="ECO:0007669"/>
    <property type="project" value="UniProtKB-KW"/>
</dbReference>
<sequence length="989" mass="109374">MARRRLLTGDERRRLFDPPVQETAIIGHYTLSAEDVELVGRRYGPANRLGLAAQIALMRHPGFGLQPEIGLPDVILQYLAAQLFVDPSSFSAYGQRAQTRTDHADLVARYLGIRPFRRGDLALALNLAAQAAEYTDRGEPIVRALMVGLKGERFILPSGDTLERAGLAGRARARKAGAAAIVEGLSSAELTRLDELVINNPDFGMTPLAWLRNFEEAPTAANINGLLERLRYVRGIGIHPVVGGAIPEFRFAQFVREGGVAPAFLLSDYSVNRRRATLTAAVIDLEARLADAAIQMFDRLIGGMFTRARRGRERRYQDSIQSVGQLMRLFGATITALDEAVQNGGDPLELIDEAVGWHRLVAAKAQVDALADLAGEDALVTATERYATLRRFSPAFLDAFTFKASGTGTALIKAIDVIRDANTRKSRDLPDGVPLPFPNRQWKRLITESGRIDRRRYEIAIMATLRDRLRAGDVWIEGTRNYQRFDAYLLGRRDAAKVADVLPFDSNAASYLADRARNLDWRLRRFAKQLKTNKLEGVSLERDRLKLQQMPPVTPPEAEALDRKLDTLLPRVRITELLLEVAERTGFLNAFRDLRSGKEHDNPSTVLAAILADGTNLGLERMANASEGVSYAQLAWTHNWYLSPENYQAALAMIISAHHELPFARHWGAGTSSSSDGQFFRSGRSRSGAADVNAKYGAEPGVKIYSHLSDHFASFGSRIMSATAGEAPYVLDGLVLGAGNLPLHEHYTDTGGATDHVFALCHLLGFRFAPRLRDIGDRKLGSIAAPSTYKGIESLMGRTIKTAAIEADWDDIVRIVASIKDGTVAPSVILRKLAAYKRQNRLDFALAELGRIERTLFTLDWLEQPELRRACQAGLNKGEARHTLAAAIYTNRQGRFTDRSLENQEFRASGLNLLIAAISYWNTVYLDRAAQHLNAVGTTFDAALLAHLSPMGWAHISLTGDYLWEQARRLPAGEFHPLNEPMARLKRVA</sequence>
<dbReference type="InterPro" id="IPR025296">
    <property type="entry name" value="DUF4158"/>
</dbReference>
<dbReference type="GO" id="GO:0004803">
    <property type="term" value="F:transposase activity"/>
    <property type="evidence" value="ECO:0007669"/>
    <property type="project" value="InterPro"/>
</dbReference>
<evidence type="ECO:0000313" key="7">
    <source>
        <dbReference type="EMBL" id="KEQ54663.1"/>
    </source>
</evidence>